<dbReference type="Gene3D" id="3.10.310.10">
    <property type="entry name" value="Diaminopimelate Epimerase, Chain A, domain 1"/>
    <property type="match status" value="2"/>
</dbReference>
<organism evidence="4 5">
    <name type="scientific">Aureobasidium pullulans</name>
    <name type="common">Black yeast</name>
    <name type="synonym">Pullularia pullulans</name>
    <dbReference type="NCBI Taxonomy" id="5580"/>
    <lineage>
        <taxon>Eukaryota</taxon>
        <taxon>Fungi</taxon>
        <taxon>Dikarya</taxon>
        <taxon>Ascomycota</taxon>
        <taxon>Pezizomycotina</taxon>
        <taxon>Dothideomycetes</taxon>
        <taxon>Dothideomycetidae</taxon>
        <taxon>Dothideales</taxon>
        <taxon>Saccotheciaceae</taxon>
        <taxon>Aureobasidium</taxon>
    </lineage>
</organism>
<evidence type="ECO:0000256" key="2">
    <source>
        <dbReference type="ARBA" id="ARBA00007529"/>
    </source>
</evidence>
<sequence length="347" mass="37783">MGIKQEAFWIQTEDWHTAGEPFRIVPDLPPHCTTTGNTVWERRLNIMKEPSHPLDLLRQSLCHEPRGHADMYGGFIVPPNDSGAHFGVLFWHRDGFSTACGHGTIALGRYAVTKGLVESVQDGSVKVIIDVPSGRVAADVNFKDGKVIHVDFVNVKSYQFAKDIPISVTAHGGENLHLNVNLSWGGASIASVDARDIGIEIEPTNSQRFIELASQIKSKLGKQGDHAGTSLYVVCFFQTLSDNSQAIEQKNVVVYAEGAIDRSPCGSGTGARVAVLLAQGKLNGGKKLIHHSIINTTFEASIVSQQQDDGAEFPTCIPKVRGNAFLTGRHSFYIDPNDPTYPGFFFS</sequence>
<dbReference type="PIRSF" id="PIRSF029792">
    <property type="entry name" value="Pro_racemase"/>
    <property type="match status" value="1"/>
</dbReference>
<gene>
    <name evidence="4" type="ORF">D6D12_04513</name>
</gene>
<evidence type="ECO:0000256" key="1">
    <source>
        <dbReference type="ARBA" id="ARBA00001148"/>
    </source>
</evidence>
<proteinExistence type="inferred from homology"/>
<evidence type="ECO:0000313" key="4">
    <source>
        <dbReference type="EMBL" id="THX28928.1"/>
    </source>
</evidence>
<evidence type="ECO:0000313" key="5">
    <source>
        <dbReference type="Proteomes" id="UP000310374"/>
    </source>
</evidence>
<dbReference type="PANTHER" id="PTHR33442:SF1">
    <property type="entry name" value="TRANS-3-HYDROXY-L-PROLINE DEHYDRATASE"/>
    <property type="match status" value="1"/>
</dbReference>
<dbReference type="AlphaFoldDB" id="A0AB74JUL6"/>
<dbReference type="SFLD" id="SFLDS00028">
    <property type="entry name" value="Proline_Racemase"/>
    <property type="match status" value="1"/>
</dbReference>
<comment type="catalytic activity">
    <reaction evidence="1">
        <text>trans-3-hydroxy-L-proline = 1-pyrroline-2-carboxylate + H2O</text>
        <dbReference type="Rhea" id="RHEA:10320"/>
        <dbReference type="ChEBI" id="CHEBI:15377"/>
        <dbReference type="ChEBI" id="CHEBI:39785"/>
        <dbReference type="ChEBI" id="CHEBI:57938"/>
        <dbReference type="EC" id="4.2.1.77"/>
    </reaction>
</comment>
<comment type="caution">
    <text evidence="4">The sequence shown here is derived from an EMBL/GenBank/DDBJ whole genome shotgun (WGS) entry which is preliminary data.</text>
</comment>
<evidence type="ECO:0000256" key="3">
    <source>
        <dbReference type="ARBA" id="ARBA00013105"/>
    </source>
</evidence>
<protein>
    <recommendedName>
        <fullName evidence="3">trans-L-3-hydroxyproline dehydratase</fullName>
        <ecNumber evidence="3">4.2.1.77</ecNumber>
    </recommendedName>
</protein>
<dbReference type="InterPro" id="IPR008794">
    <property type="entry name" value="Pro_racemase_fam"/>
</dbReference>
<dbReference type="SUPFAM" id="SSF54506">
    <property type="entry name" value="Diaminopimelate epimerase-like"/>
    <property type="match status" value="1"/>
</dbReference>
<dbReference type="Proteomes" id="UP000310374">
    <property type="component" value="Unassembled WGS sequence"/>
</dbReference>
<accession>A0AB74JUL6</accession>
<name>A0AB74JUL6_AURPU</name>
<dbReference type="PANTHER" id="PTHR33442">
    <property type="entry name" value="TRANS-3-HYDROXY-L-PROLINE DEHYDRATASE"/>
    <property type="match status" value="1"/>
</dbReference>
<reference evidence="4 5" key="1">
    <citation type="submission" date="2018-10" db="EMBL/GenBank/DDBJ databases">
        <title>Fifty Aureobasidium pullulans genomes reveal a recombining polyextremotolerant generalist.</title>
        <authorList>
            <person name="Gostincar C."/>
            <person name="Turk M."/>
            <person name="Zajc J."/>
            <person name="Gunde-Cimerman N."/>
        </authorList>
    </citation>
    <scope>NUCLEOTIDE SEQUENCE [LARGE SCALE GENOMIC DNA]</scope>
    <source>
        <strain evidence="4 5">EXF-10081</strain>
    </source>
</reference>
<comment type="similarity">
    <text evidence="2">Belongs to the proline racemase family.</text>
</comment>
<dbReference type="GO" id="GO:0050346">
    <property type="term" value="F:trans-L-3-hydroxyproline dehydratase activity"/>
    <property type="evidence" value="ECO:0007669"/>
    <property type="project" value="UniProtKB-EC"/>
</dbReference>
<dbReference type="EMBL" id="QZAT01000046">
    <property type="protein sequence ID" value="THX28928.1"/>
    <property type="molecule type" value="Genomic_DNA"/>
</dbReference>
<dbReference type="EC" id="4.2.1.77" evidence="3"/>
<dbReference type="Pfam" id="PF05544">
    <property type="entry name" value="Pro_racemase"/>
    <property type="match status" value="1"/>
</dbReference>